<protein>
    <submittedName>
        <fullName evidence="10">Outer membrane efflux protein</fullName>
    </submittedName>
</protein>
<keyword evidence="5" id="KW-0812">Transmembrane</keyword>
<keyword evidence="4" id="KW-1134">Transmembrane beta strand</keyword>
<dbReference type="STRING" id="667014.Thein_0851"/>
<evidence type="ECO:0000256" key="4">
    <source>
        <dbReference type="ARBA" id="ARBA00022452"/>
    </source>
</evidence>
<dbReference type="HOGENOM" id="CLU_012817_10_4_0"/>
<dbReference type="AlphaFoldDB" id="F8ACT7"/>
<sequence>MKKLLVVIVGLFCLINTSWASEELTLKDCLKQALSENPQLSSIKVRVKAAEELAQAARKEKWPTLSARYHFLHMRDQQKVVILGMDIPLSAHEKSEFDLLWNFPVFHGFSLRVKERLKELDADLASVAYERALLTLSFQVKKAYYDLLKAERGLKEAQKSVERLKAHLKTAKAFYEQGLIAKHQVLEAEVAVAQAEHTQIVAQNLVEIAKGRLNILLNRKVTAPIEIQDNLDKVPLVEKYKKYVEEALKKRPEIKAAKIAIDKAKENVRLAKSAYYPWVDVQGIYQKQGTDLLATRNPYGDRENIFFGVEVKWLLWDWGKRKREVSAARAQVYSEEAAMKDIENQISLEVRAAYLDFEAAKKRLKVAEEALKSAEENYRLNKARFKEGLGTTTDVLDAEAFLTSAQVRRIQALADLKIAYAKLLYATGLIESKN</sequence>
<evidence type="ECO:0000256" key="8">
    <source>
        <dbReference type="SAM" id="Coils"/>
    </source>
</evidence>
<evidence type="ECO:0000313" key="11">
    <source>
        <dbReference type="Proteomes" id="UP000006793"/>
    </source>
</evidence>
<feature type="signal peptide" evidence="9">
    <location>
        <begin position="1"/>
        <end position="20"/>
    </location>
</feature>
<evidence type="ECO:0000313" key="10">
    <source>
        <dbReference type="EMBL" id="AEH44728.1"/>
    </source>
</evidence>
<keyword evidence="8" id="KW-0175">Coiled coil</keyword>
<evidence type="ECO:0000256" key="3">
    <source>
        <dbReference type="ARBA" id="ARBA00022448"/>
    </source>
</evidence>
<dbReference type="RefSeq" id="WP_013907472.1">
    <property type="nucleotide sequence ID" value="NC_015681.1"/>
</dbReference>
<reference evidence="10 11" key="2">
    <citation type="journal article" date="2012" name="Stand. Genomic Sci.">
        <title>Complete genome sequence of the thermophilic sulfate-reducing ocean bacterium Thermodesulfatator indicus type strain (CIR29812(T)).</title>
        <authorList>
            <person name="Anderson I."/>
            <person name="Saunders E."/>
            <person name="Lapidus A."/>
            <person name="Nolan M."/>
            <person name="Lucas S."/>
            <person name="Tice H."/>
            <person name="Del Rio T.G."/>
            <person name="Cheng J.F."/>
            <person name="Han C."/>
            <person name="Tapia R."/>
            <person name="Goodwin L.A."/>
            <person name="Pitluck S."/>
            <person name="Liolios K."/>
            <person name="Mavromatis K."/>
            <person name="Pagani I."/>
            <person name="Ivanova N."/>
            <person name="Mikhailova N."/>
            <person name="Pati A."/>
            <person name="Chen A."/>
            <person name="Palaniappan K."/>
            <person name="Land M."/>
            <person name="Hauser L."/>
            <person name="Jeffries C.D."/>
            <person name="Chang Y.J."/>
            <person name="Brambilla E.M."/>
            <person name="Rohde M."/>
            <person name="Spring S."/>
            <person name="Goker M."/>
            <person name="Detter J.C."/>
            <person name="Woyke T."/>
            <person name="Bristow J."/>
            <person name="Eisen J.A."/>
            <person name="Markowitz V."/>
            <person name="Hugenholtz P."/>
            <person name="Kyrpides N.C."/>
            <person name="Klenk H.P."/>
        </authorList>
    </citation>
    <scope>NUCLEOTIDE SEQUENCE [LARGE SCALE GENOMIC DNA]</scope>
    <source>
        <strain evidence="11">DSM 15286 / JCM 11887 / CIR29812</strain>
    </source>
</reference>
<dbReference type="KEGG" id="tid:Thein_0851"/>
<reference evidence="11" key="1">
    <citation type="submission" date="2011-04" db="EMBL/GenBank/DDBJ databases">
        <title>The complete genome of Thermodesulfatator indicus DSM 15286.</title>
        <authorList>
            <person name="Lucas S."/>
            <person name="Copeland A."/>
            <person name="Lapidus A."/>
            <person name="Bruce D."/>
            <person name="Goodwin L."/>
            <person name="Pitluck S."/>
            <person name="Peters L."/>
            <person name="Kyrpides N."/>
            <person name="Mavromatis K."/>
            <person name="Pagani I."/>
            <person name="Ivanova N."/>
            <person name="Saunders L."/>
            <person name="Detter J.C."/>
            <person name="Tapia R."/>
            <person name="Han C."/>
            <person name="Land M."/>
            <person name="Hauser L."/>
            <person name="Markowitz V."/>
            <person name="Cheng J.-F."/>
            <person name="Hugenholtz P."/>
            <person name="Woyke T."/>
            <person name="Wu D."/>
            <person name="Spring S."/>
            <person name="Schroeder M."/>
            <person name="Brambilla E."/>
            <person name="Klenk H.-P."/>
            <person name="Eisen J.A."/>
        </authorList>
    </citation>
    <scope>NUCLEOTIDE SEQUENCE [LARGE SCALE GENOMIC DNA]</scope>
    <source>
        <strain evidence="11">DSM 15286 / JCM 11887 / CIR29812</strain>
    </source>
</reference>
<dbReference type="GO" id="GO:0009279">
    <property type="term" value="C:cell outer membrane"/>
    <property type="evidence" value="ECO:0007669"/>
    <property type="project" value="UniProtKB-SubCell"/>
</dbReference>
<evidence type="ECO:0000256" key="7">
    <source>
        <dbReference type="ARBA" id="ARBA00023237"/>
    </source>
</evidence>
<feature type="chain" id="PRO_5003367683" evidence="9">
    <location>
        <begin position="21"/>
        <end position="434"/>
    </location>
</feature>
<dbReference type="OrthoDB" id="9814032at2"/>
<keyword evidence="11" id="KW-1185">Reference proteome</keyword>
<keyword evidence="7" id="KW-0998">Cell outer membrane</keyword>
<dbReference type="Gene3D" id="1.20.1600.10">
    <property type="entry name" value="Outer membrane efflux proteins (OEP)"/>
    <property type="match status" value="1"/>
</dbReference>
<dbReference type="eggNOG" id="COG1538">
    <property type="taxonomic scope" value="Bacteria"/>
</dbReference>
<comment type="subcellular location">
    <subcellularLocation>
        <location evidence="1">Cell outer membrane</location>
    </subcellularLocation>
</comment>
<dbReference type="InParanoid" id="F8ACT7"/>
<dbReference type="GO" id="GO:1990281">
    <property type="term" value="C:efflux pump complex"/>
    <property type="evidence" value="ECO:0007669"/>
    <property type="project" value="TreeGrafter"/>
</dbReference>
<dbReference type="PANTHER" id="PTHR30026:SF20">
    <property type="entry name" value="OUTER MEMBRANE PROTEIN TOLC"/>
    <property type="match status" value="1"/>
</dbReference>
<dbReference type="Proteomes" id="UP000006793">
    <property type="component" value="Chromosome"/>
</dbReference>
<dbReference type="InterPro" id="IPR003423">
    <property type="entry name" value="OMP_efflux"/>
</dbReference>
<keyword evidence="9" id="KW-0732">Signal</keyword>
<evidence type="ECO:0000256" key="9">
    <source>
        <dbReference type="SAM" id="SignalP"/>
    </source>
</evidence>
<proteinExistence type="inferred from homology"/>
<gene>
    <name evidence="10" type="ordered locus">Thein_0851</name>
</gene>
<dbReference type="InterPro" id="IPR051906">
    <property type="entry name" value="TolC-like"/>
</dbReference>
<dbReference type="PANTHER" id="PTHR30026">
    <property type="entry name" value="OUTER MEMBRANE PROTEIN TOLC"/>
    <property type="match status" value="1"/>
</dbReference>
<organism evidence="10 11">
    <name type="scientific">Thermodesulfatator indicus (strain DSM 15286 / JCM 11887 / CIR29812)</name>
    <dbReference type="NCBI Taxonomy" id="667014"/>
    <lineage>
        <taxon>Bacteria</taxon>
        <taxon>Pseudomonadati</taxon>
        <taxon>Thermodesulfobacteriota</taxon>
        <taxon>Thermodesulfobacteria</taxon>
        <taxon>Thermodesulfobacteriales</taxon>
        <taxon>Thermodesulfatatoraceae</taxon>
        <taxon>Thermodesulfatator</taxon>
    </lineage>
</organism>
<dbReference type="EMBL" id="CP002683">
    <property type="protein sequence ID" value="AEH44728.1"/>
    <property type="molecule type" value="Genomic_DNA"/>
</dbReference>
<dbReference type="SUPFAM" id="SSF56954">
    <property type="entry name" value="Outer membrane efflux proteins (OEP)"/>
    <property type="match status" value="1"/>
</dbReference>
<dbReference type="Pfam" id="PF02321">
    <property type="entry name" value="OEP"/>
    <property type="match status" value="2"/>
</dbReference>
<evidence type="ECO:0000256" key="6">
    <source>
        <dbReference type="ARBA" id="ARBA00023136"/>
    </source>
</evidence>
<dbReference type="PaxDb" id="667014-Thein_0851"/>
<evidence type="ECO:0000256" key="2">
    <source>
        <dbReference type="ARBA" id="ARBA00007613"/>
    </source>
</evidence>
<accession>F8ACT7</accession>
<dbReference type="GO" id="GO:0015562">
    <property type="term" value="F:efflux transmembrane transporter activity"/>
    <property type="evidence" value="ECO:0007669"/>
    <property type="project" value="InterPro"/>
</dbReference>
<feature type="coiled-coil region" evidence="8">
    <location>
        <begin position="147"/>
        <end position="174"/>
    </location>
</feature>
<keyword evidence="6" id="KW-0472">Membrane</keyword>
<name>F8ACT7_THEID</name>
<evidence type="ECO:0000256" key="1">
    <source>
        <dbReference type="ARBA" id="ARBA00004442"/>
    </source>
</evidence>
<dbReference type="FunCoup" id="F8ACT7">
    <property type="interactions" value="217"/>
</dbReference>
<comment type="similarity">
    <text evidence="2">Belongs to the outer membrane factor (OMF) (TC 1.B.17) family.</text>
</comment>
<feature type="coiled-coil region" evidence="8">
    <location>
        <begin position="357"/>
        <end position="384"/>
    </location>
</feature>
<dbReference type="GO" id="GO:0015288">
    <property type="term" value="F:porin activity"/>
    <property type="evidence" value="ECO:0007669"/>
    <property type="project" value="TreeGrafter"/>
</dbReference>
<keyword evidence="3" id="KW-0813">Transport</keyword>
<evidence type="ECO:0000256" key="5">
    <source>
        <dbReference type="ARBA" id="ARBA00022692"/>
    </source>
</evidence>